<name>G0PG93_CAEBE</name>
<dbReference type="AlphaFoldDB" id="G0PG93"/>
<gene>
    <name evidence="1" type="ORF">CAEBREN_25153</name>
</gene>
<accession>G0PG93</accession>
<dbReference type="Proteomes" id="UP000008068">
    <property type="component" value="Unassembled WGS sequence"/>
</dbReference>
<organism evidence="2">
    <name type="scientific">Caenorhabditis brenneri</name>
    <name type="common">Nematode worm</name>
    <dbReference type="NCBI Taxonomy" id="135651"/>
    <lineage>
        <taxon>Eukaryota</taxon>
        <taxon>Metazoa</taxon>
        <taxon>Ecdysozoa</taxon>
        <taxon>Nematoda</taxon>
        <taxon>Chromadorea</taxon>
        <taxon>Rhabditida</taxon>
        <taxon>Rhabditina</taxon>
        <taxon>Rhabditomorpha</taxon>
        <taxon>Rhabditoidea</taxon>
        <taxon>Rhabditidae</taxon>
        <taxon>Peloderinae</taxon>
        <taxon>Caenorhabditis</taxon>
    </lineage>
</organism>
<dbReference type="EMBL" id="GL380409">
    <property type="protein sequence ID" value="EGT54937.1"/>
    <property type="molecule type" value="Genomic_DNA"/>
</dbReference>
<keyword evidence="2" id="KW-1185">Reference proteome</keyword>
<sequence length="128" mass="14558">MLELELEELKSKKVAQEIAQMPKIKQHIFLGHLSTLMEAVLIDKAEKEVITGKIGMRRDSRSLLTEVDSETFHMVITLLVWSVKMALQGSPQKRRSGIVVHSVYDDHQLVFAIKSAVDQLYDETTKIP</sequence>
<proteinExistence type="predicted"/>
<evidence type="ECO:0000313" key="2">
    <source>
        <dbReference type="Proteomes" id="UP000008068"/>
    </source>
</evidence>
<dbReference type="InParanoid" id="G0PG93"/>
<dbReference type="HOGENOM" id="CLU_1961528_0_0_1"/>
<reference evidence="2" key="1">
    <citation type="submission" date="2011-07" db="EMBL/GenBank/DDBJ databases">
        <authorList>
            <consortium name="Caenorhabditis brenneri Sequencing and Analysis Consortium"/>
            <person name="Wilson R.K."/>
        </authorList>
    </citation>
    <scope>NUCLEOTIDE SEQUENCE [LARGE SCALE GENOMIC DNA]</scope>
    <source>
        <strain evidence="2">PB2801</strain>
    </source>
</reference>
<protein>
    <submittedName>
        <fullName evidence="1">Uncharacterized protein</fullName>
    </submittedName>
</protein>
<evidence type="ECO:0000313" key="1">
    <source>
        <dbReference type="EMBL" id="EGT54937.1"/>
    </source>
</evidence>